<feature type="compositionally biased region" description="Basic and acidic residues" evidence="1">
    <location>
        <begin position="101"/>
        <end position="158"/>
    </location>
</feature>
<dbReference type="Proteomes" id="UP000076959">
    <property type="component" value="Unassembled WGS sequence"/>
</dbReference>
<dbReference type="OrthoDB" id="7161229at2"/>
<dbReference type="RefSeq" id="WP_063701469.1">
    <property type="nucleotide sequence ID" value="NZ_LUUB01000062.1"/>
</dbReference>
<evidence type="ECO:0000256" key="1">
    <source>
        <dbReference type="SAM" id="MobiDB-lite"/>
    </source>
</evidence>
<dbReference type="EMBL" id="LUUB01000062">
    <property type="protein sequence ID" value="OAF08470.1"/>
    <property type="molecule type" value="Genomic_DNA"/>
</dbReference>
<feature type="region of interest" description="Disordered" evidence="1">
    <location>
        <begin position="53"/>
        <end position="178"/>
    </location>
</feature>
<evidence type="ECO:0000313" key="2">
    <source>
        <dbReference type="EMBL" id="OAF08470.1"/>
    </source>
</evidence>
<accession>A0A176YQC3</accession>
<comment type="caution">
    <text evidence="2">The sequence shown here is derived from an EMBL/GenBank/DDBJ whole genome shotgun (WGS) entry which is preliminary data.</text>
</comment>
<keyword evidence="3" id="KW-1185">Reference proteome</keyword>
<organism evidence="2 3">
    <name type="scientific">Bradyrhizobium centrolobii</name>
    <dbReference type="NCBI Taxonomy" id="1505087"/>
    <lineage>
        <taxon>Bacteria</taxon>
        <taxon>Pseudomonadati</taxon>
        <taxon>Pseudomonadota</taxon>
        <taxon>Alphaproteobacteria</taxon>
        <taxon>Hyphomicrobiales</taxon>
        <taxon>Nitrobacteraceae</taxon>
        <taxon>Bradyrhizobium</taxon>
    </lineage>
</organism>
<name>A0A176YQC3_9BRAD</name>
<dbReference type="AlphaFoldDB" id="A0A176YQC3"/>
<dbReference type="STRING" id="1505087.AYJ54_14935"/>
<feature type="compositionally biased region" description="Basic and acidic residues" evidence="1">
    <location>
        <begin position="57"/>
        <end position="89"/>
    </location>
</feature>
<gene>
    <name evidence="2" type="ORF">AYJ54_14935</name>
</gene>
<dbReference type="SUPFAM" id="SSF74653">
    <property type="entry name" value="TolA/TonB C-terminal domain"/>
    <property type="match status" value="1"/>
</dbReference>
<reference evidence="2 3" key="1">
    <citation type="submission" date="2016-03" db="EMBL/GenBank/DDBJ databases">
        <title>Draft Genome Sequence of the Strain BR 10245 (Bradyrhizobium sp.) isolated from nodules of Centrolobium paraense.</title>
        <authorList>
            <person name="Simoes-Araujo J.L.Sr."/>
            <person name="Barauna A.C."/>
            <person name="Silva K."/>
            <person name="Zilli J.E."/>
        </authorList>
    </citation>
    <scope>NUCLEOTIDE SEQUENCE [LARGE SCALE GENOMIC DNA]</scope>
    <source>
        <strain evidence="2 3">BR 10245</strain>
    </source>
</reference>
<evidence type="ECO:0000313" key="3">
    <source>
        <dbReference type="Proteomes" id="UP000076959"/>
    </source>
</evidence>
<dbReference type="Gene3D" id="3.30.1150.10">
    <property type="match status" value="1"/>
</dbReference>
<sequence length="318" mass="34888">MKVDKTLVASIALHVLVLGWGMLTFSSRSMEAPPPESLPVDIISADQLSKITQGIKTGDKNKPKPMVEKVAEAKPVEDAVGKVTEKKEIITSSAPEPPPKPVEKPVEKKPDPPKPVAENKPKEEQKPAEKKPDPAKEDPIAEAIKKQEAKKPTPKQETKPAQAQAQPQPPKPKQERTFDQTKIAALLDKRDPTRQAITGASLNASASLGTTRGTAATLSQSELDAMRARLASLWNVQPGIEHPEELYVTVRIHLGPDRRLTQPPQVVSTGSSPRYQAAAEAAVRAVLQGQPYTMLRDETFDQWKFMDIDFDPKSMFRS</sequence>
<proteinExistence type="predicted"/>
<protein>
    <submittedName>
        <fullName evidence="2">Protein TolA</fullName>
    </submittedName>
</protein>